<evidence type="ECO:0000259" key="5">
    <source>
        <dbReference type="PROSITE" id="PS51898"/>
    </source>
</evidence>
<organism evidence="7 8">
    <name type="scientific">Candidatus Acidulodesulfobacterium ferriphilum</name>
    <dbReference type="NCBI Taxonomy" id="2597223"/>
    <lineage>
        <taxon>Bacteria</taxon>
        <taxon>Deltaproteobacteria</taxon>
        <taxon>Candidatus Acidulodesulfobacterales</taxon>
        <taxon>Candidatus Acidulodesulfobacterium</taxon>
    </lineage>
</organism>
<evidence type="ECO:0000313" key="8">
    <source>
        <dbReference type="Proteomes" id="UP000320813"/>
    </source>
</evidence>
<dbReference type="InterPro" id="IPR013762">
    <property type="entry name" value="Integrase-like_cat_sf"/>
</dbReference>
<feature type="domain" description="Core-binding (CB)" evidence="6">
    <location>
        <begin position="59"/>
        <end position="154"/>
    </location>
</feature>
<dbReference type="InterPro" id="IPR050090">
    <property type="entry name" value="Tyrosine_recombinase_XerCD"/>
</dbReference>
<comment type="similarity">
    <text evidence="1">Belongs to the 'phage' integrase family.</text>
</comment>
<evidence type="ECO:0000256" key="3">
    <source>
        <dbReference type="ARBA" id="ARBA00023172"/>
    </source>
</evidence>
<dbReference type="EMBL" id="SGBD01000004">
    <property type="protein sequence ID" value="RZD14009.1"/>
    <property type="molecule type" value="Genomic_DNA"/>
</dbReference>
<dbReference type="PANTHER" id="PTHR30349">
    <property type="entry name" value="PHAGE INTEGRASE-RELATED"/>
    <property type="match status" value="1"/>
</dbReference>
<feature type="domain" description="Tyr recombinase" evidence="5">
    <location>
        <begin position="174"/>
        <end position="341"/>
    </location>
</feature>
<comment type="caution">
    <text evidence="7">The sequence shown here is derived from an EMBL/GenBank/DDBJ whole genome shotgun (WGS) entry which is preliminary data.</text>
</comment>
<protein>
    <submittedName>
        <fullName evidence="7">Site-specific integrase</fullName>
    </submittedName>
</protein>
<evidence type="ECO:0000259" key="6">
    <source>
        <dbReference type="PROSITE" id="PS51900"/>
    </source>
</evidence>
<dbReference type="InterPro" id="IPR044068">
    <property type="entry name" value="CB"/>
</dbReference>
<dbReference type="Gene3D" id="1.10.150.130">
    <property type="match status" value="1"/>
</dbReference>
<keyword evidence="2 4" id="KW-0238">DNA-binding</keyword>
<dbReference type="InterPro" id="IPR011010">
    <property type="entry name" value="DNA_brk_join_enz"/>
</dbReference>
<proteinExistence type="inferred from homology"/>
<dbReference type="AlphaFoldDB" id="A0A519B9P1"/>
<evidence type="ECO:0000256" key="2">
    <source>
        <dbReference type="ARBA" id="ARBA00023125"/>
    </source>
</evidence>
<gene>
    <name evidence="7" type="ORF">EVJ47_07155</name>
</gene>
<dbReference type="PROSITE" id="PS51900">
    <property type="entry name" value="CB"/>
    <property type="match status" value="1"/>
</dbReference>
<dbReference type="Gene3D" id="1.10.443.10">
    <property type="entry name" value="Intergrase catalytic core"/>
    <property type="match status" value="1"/>
</dbReference>
<accession>A0A519B9P1</accession>
<dbReference type="Proteomes" id="UP000320813">
    <property type="component" value="Unassembled WGS sequence"/>
</dbReference>
<sequence length="350" mass="40363">MASIYRKKGNDIWYYCITYGGKKYQGTTKTTDKQSAKLIAEAKQTDIAREKNDLPVLKKTVVNFTTAWDRYIKADSSSSSNIKNKKYLSIHFLSVFKNKDIKDITVSDIENYRLQRKVETENLPKNTDKKESQISFRTVNREISILHHFFEYCIKNGMVDKNPAAGHKKLREGKRDIYLSKEEQERLIAVASPHVKLFIGFSTLTGFRKSDVLGLKWDDVNLEDKVIRVWINKTREWKIYPLSTAATNVLKNIKKDCEYVFSYKGKRLNDIKRSFKTSVRRAGLSGKEGLTPHACRHIFVTRLTEAGVESKFIRDAAGHMSEKMSERYKHLSPNALRAKLDEAFSGDKKV</sequence>
<dbReference type="PROSITE" id="PS51898">
    <property type="entry name" value="TYR_RECOMBINASE"/>
    <property type="match status" value="1"/>
</dbReference>
<evidence type="ECO:0000256" key="4">
    <source>
        <dbReference type="PROSITE-ProRule" id="PRU01248"/>
    </source>
</evidence>
<name>A0A519B9P1_9DELT</name>
<dbReference type="CDD" id="cd00796">
    <property type="entry name" value="INT_Rci_Hp1_C"/>
    <property type="match status" value="1"/>
</dbReference>
<reference evidence="7 8" key="1">
    <citation type="submission" date="2019-01" db="EMBL/GenBank/DDBJ databases">
        <title>Insights into ecological role of a new deltaproteobacterial order Candidatus Sinidesulfobacterales (Sva0485) by metagenomics and metatranscriptomics.</title>
        <authorList>
            <person name="Tan S."/>
            <person name="Liu J."/>
            <person name="Fang Y."/>
            <person name="Hedlund B.P."/>
            <person name="Lian Z.H."/>
            <person name="Huang L.Y."/>
            <person name="Li J.T."/>
            <person name="Huang L.N."/>
            <person name="Li W.J."/>
            <person name="Jiang H.C."/>
            <person name="Dong H.L."/>
            <person name="Shu W.S."/>
        </authorList>
    </citation>
    <scope>NUCLEOTIDE SEQUENCE [LARGE SCALE GENOMIC DNA]</scope>
    <source>
        <strain evidence="7">AP3</strain>
    </source>
</reference>
<dbReference type="SUPFAM" id="SSF56349">
    <property type="entry name" value="DNA breaking-rejoining enzymes"/>
    <property type="match status" value="1"/>
</dbReference>
<dbReference type="InterPro" id="IPR010998">
    <property type="entry name" value="Integrase_recombinase_N"/>
</dbReference>
<dbReference type="Pfam" id="PF00589">
    <property type="entry name" value="Phage_integrase"/>
    <property type="match status" value="1"/>
</dbReference>
<evidence type="ECO:0000256" key="1">
    <source>
        <dbReference type="ARBA" id="ARBA00008857"/>
    </source>
</evidence>
<dbReference type="PANTHER" id="PTHR30349:SF64">
    <property type="entry name" value="PROPHAGE INTEGRASE INTD-RELATED"/>
    <property type="match status" value="1"/>
</dbReference>
<dbReference type="GO" id="GO:0006310">
    <property type="term" value="P:DNA recombination"/>
    <property type="evidence" value="ECO:0007669"/>
    <property type="project" value="UniProtKB-KW"/>
</dbReference>
<evidence type="ECO:0000313" key="7">
    <source>
        <dbReference type="EMBL" id="RZD14009.1"/>
    </source>
</evidence>
<keyword evidence="3" id="KW-0233">DNA recombination</keyword>
<dbReference type="InterPro" id="IPR002104">
    <property type="entry name" value="Integrase_catalytic"/>
</dbReference>
<dbReference type="GO" id="GO:0003677">
    <property type="term" value="F:DNA binding"/>
    <property type="evidence" value="ECO:0007669"/>
    <property type="project" value="UniProtKB-UniRule"/>
</dbReference>
<dbReference type="GO" id="GO:0015074">
    <property type="term" value="P:DNA integration"/>
    <property type="evidence" value="ECO:0007669"/>
    <property type="project" value="InterPro"/>
</dbReference>